<dbReference type="EMBL" id="LODT01000028">
    <property type="protein sequence ID" value="KYQ93195.1"/>
    <property type="molecule type" value="Genomic_DNA"/>
</dbReference>
<proteinExistence type="predicted"/>
<evidence type="ECO:0000259" key="1">
    <source>
        <dbReference type="PROSITE" id="PS51675"/>
    </source>
</evidence>
<evidence type="ECO:0000313" key="2">
    <source>
        <dbReference type="EMBL" id="KYQ93195.1"/>
    </source>
</evidence>
<reference evidence="2 3" key="1">
    <citation type="submission" date="2015-12" db="EMBL/GenBank/DDBJ databases">
        <title>Dictyostelia acquired genes for synthesis and detection of signals that induce cell-type specialization by lateral gene transfer from prokaryotes.</title>
        <authorList>
            <person name="Gloeckner G."/>
            <person name="Schaap P."/>
        </authorList>
    </citation>
    <scope>NUCLEOTIDE SEQUENCE [LARGE SCALE GENOMIC DNA]</scope>
    <source>
        <strain evidence="2 3">TK</strain>
    </source>
</reference>
<dbReference type="InParanoid" id="A0A151ZGZ0"/>
<feature type="domain" description="SAM-dependent MTase TRM10-type" evidence="1">
    <location>
        <begin position="1"/>
        <end position="62"/>
    </location>
</feature>
<dbReference type="PROSITE" id="PS51675">
    <property type="entry name" value="SAM_MT_TRM10"/>
    <property type="match status" value="1"/>
</dbReference>
<comment type="caution">
    <text evidence="2">The sequence shown here is derived from an EMBL/GenBank/DDBJ whole genome shotgun (WGS) entry which is preliminary data.</text>
</comment>
<dbReference type="InterPro" id="IPR028564">
    <property type="entry name" value="MT_TRM10-typ"/>
</dbReference>
<sequence length="560" mass="64495">MTIPNYLVIRVLENVLTLSDTLEYLLCFLEKFTLVSKQWNEQVIPKLHYKTYIILPNRKVPNISRVSRLIQTHSDLTFSLPFNISIKNQFDQNLLDIVSHRIVDIFSWGIPEKETLDYFPNLTKCKISLTEQDVYTLSDQYKSIVFSIHGHAVHSNFNLVKNQICLNGIKRLACTSNSLEQFILQNPTPTPLKITSLSISNIRMRVNPLYLLLENLTNTIKLDLCSIQFVDYFSPFFDTILNKIISLSNLTSSLKSMILNFPDFKILPTTIERVLPMLVHLDSLILDFEPNIKEDVIVQPQCLKNSFVYSFKQQQRPTENESGSILSKFRRIIITSSIVPRSDQDLMNSKAINNLEKLIVFSSANNQQSKVNYANVIIQRNLPSLKDIKFYQPTDEYPNYDNSKLFQFGDYLESLMKNQCLKSIEFGVATIQTVNQFLQSNHPSITSLTIEILDINEDDKEIVEDMVKLLHQHKTLKHFYINECTTFESPFQPKHFIDILKFNHSLVALSLPRLSDTSDIDKSILIDLENAIKSNHSITNIGNIGQDLSLPFLKSLYNAQ</sequence>
<dbReference type="SUPFAM" id="SSF52047">
    <property type="entry name" value="RNI-like"/>
    <property type="match status" value="1"/>
</dbReference>
<organism evidence="2 3">
    <name type="scientific">Tieghemostelium lacteum</name>
    <name type="common">Slime mold</name>
    <name type="synonym">Dictyostelium lacteum</name>
    <dbReference type="NCBI Taxonomy" id="361077"/>
    <lineage>
        <taxon>Eukaryota</taxon>
        <taxon>Amoebozoa</taxon>
        <taxon>Evosea</taxon>
        <taxon>Eumycetozoa</taxon>
        <taxon>Dictyostelia</taxon>
        <taxon>Dictyosteliales</taxon>
        <taxon>Raperosteliaceae</taxon>
        <taxon>Tieghemostelium</taxon>
    </lineage>
</organism>
<protein>
    <recommendedName>
        <fullName evidence="1">SAM-dependent MTase TRM10-type domain-containing protein</fullName>
    </recommendedName>
</protein>
<evidence type="ECO:0000313" key="3">
    <source>
        <dbReference type="Proteomes" id="UP000076078"/>
    </source>
</evidence>
<dbReference type="Proteomes" id="UP000076078">
    <property type="component" value="Unassembled WGS sequence"/>
</dbReference>
<keyword evidence="3" id="KW-1185">Reference proteome</keyword>
<name>A0A151ZGZ0_TIELA</name>
<accession>A0A151ZGZ0</accession>
<gene>
    <name evidence="2" type="ORF">DLAC_05833</name>
</gene>
<dbReference type="AlphaFoldDB" id="A0A151ZGZ0"/>